<gene>
    <name evidence="2" type="ORF">C8D93_106193</name>
</gene>
<comment type="caution">
    <text evidence="2">The sequence shown here is derived from an EMBL/GenBank/DDBJ whole genome shotgun (WGS) entry which is preliminary data.</text>
</comment>
<accession>A0A318E6V2</accession>
<dbReference type="AlphaFoldDB" id="A0A318E6V2"/>
<dbReference type="EMBL" id="QICN01000006">
    <property type="protein sequence ID" value="PXV67216.1"/>
    <property type="molecule type" value="Genomic_DNA"/>
</dbReference>
<dbReference type="InterPro" id="IPR010727">
    <property type="entry name" value="DUF1302"/>
</dbReference>
<sequence>MRNTRTVRADIRHWALAALAGLGMATPAQAFRFEYGEIFGDLKTRASFGASWRVDERNPALIDKNNLDPTLCGSAVNDACLTFNENASLNQKLVDAPGAHFGLNKDDGNLNYDQGDVVAAVSKVRSELSLTWGEWVFKAGGTLFFDPVNDDFDEFHPDTTFQPARTPRNDSVRGSVGHDFTIGNLLVSTVFEALDREFVATLGYQTIRWGESTLIALNSLSEINAPDARYLYQPGTQIAAVFQTTPAAVLSTTIGDSLALDLIYLLAWDGVEVPKGGAFFAPFDVIGRDYAMLSLGQFHEDPDGLQRLPGIGALISDTSVTVPVGQSEGEPSDAGQFGVKLTWYAADISTEFGFYALNYHSRLPYLSMYAADATCVQDTTTDVLQAIADCDGMRLTPNGLEPAPIDSSRIFLDYPEDIQLYGVSFNTTVGKWSLAGEVAYRPNLPVQVQITDVVFTALQPALPENEIVLGAGTVSDLTLGGLLALGLEPTTALALLTSPRTINLLTQVGANLTTNFALPPRAVAVPSYLMAYRGWDRVTPNQLIRGYERLNVVQMDFTGIRIFGSSENPIGAEQVQLIAEAGFTWVTDMPDRNVLQFEGGDYDNTHYSPGADGTGDVGDPGVKPTQRLNPTQQRDGFADDFATGYRFIVRMEYNNVIFGWTFKPQLVWSHDVYGVAISPNQNFIEGTMLWQVGTDIEITQRLGAQLFYQGWADGGTVNGYRDKDFAGFAVSYTF</sequence>
<feature type="chain" id="PRO_5016430886" evidence="1">
    <location>
        <begin position="31"/>
        <end position="734"/>
    </location>
</feature>
<feature type="signal peptide" evidence="1">
    <location>
        <begin position="1"/>
        <end position="30"/>
    </location>
</feature>
<keyword evidence="3" id="KW-1185">Reference proteome</keyword>
<reference evidence="2 3" key="1">
    <citation type="submission" date="2018-04" db="EMBL/GenBank/DDBJ databases">
        <title>Genomic Encyclopedia of Type Strains, Phase IV (KMG-IV): sequencing the most valuable type-strain genomes for metagenomic binning, comparative biology and taxonomic classification.</title>
        <authorList>
            <person name="Goeker M."/>
        </authorList>
    </citation>
    <scope>NUCLEOTIDE SEQUENCE [LARGE SCALE GENOMIC DNA]</scope>
    <source>
        <strain evidence="2 3">DSM 104150</strain>
    </source>
</reference>
<evidence type="ECO:0000256" key="1">
    <source>
        <dbReference type="SAM" id="SignalP"/>
    </source>
</evidence>
<dbReference type="Proteomes" id="UP000248330">
    <property type="component" value="Unassembled WGS sequence"/>
</dbReference>
<protein>
    <submittedName>
        <fullName evidence="2">Uncharacterized protein DUF1302</fullName>
    </submittedName>
</protein>
<dbReference type="Pfam" id="PF06980">
    <property type="entry name" value="DUF1302"/>
    <property type="match status" value="1"/>
</dbReference>
<evidence type="ECO:0000313" key="2">
    <source>
        <dbReference type="EMBL" id="PXV67216.1"/>
    </source>
</evidence>
<dbReference type="RefSeq" id="WP_170124017.1">
    <property type="nucleotide sequence ID" value="NZ_CAWNXA010000006.1"/>
</dbReference>
<name>A0A318E6V2_9GAMM</name>
<keyword evidence="1" id="KW-0732">Signal</keyword>
<proteinExistence type="predicted"/>
<evidence type="ECO:0000313" key="3">
    <source>
        <dbReference type="Proteomes" id="UP000248330"/>
    </source>
</evidence>
<organism evidence="2 3">
    <name type="scientific">Sinimarinibacterium flocculans</name>
    <dbReference type="NCBI Taxonomy" id="985250"/>
    <lineage>
        <taxon>Bacteria</taxon>
        <taxon>Pseudomonadati</taxon>
        <taxon>Pseudomonadota</taxon>
        <taxon>Gammaproteobacteria</taxon>
        <taxon>Nevskiales</taxon>
        <taxon>Nevskiaceae</taxon>
        <taxon>Sinimarinibacterium</taxon>
    </lineage>
</organism>